<feature type="domain" description="AB hydrolase-1" evidence="1">
    <location>
        <begin position="28"/>
        <end position="261"/>
    </location>
</feature>
<organism evidence="2 3">
    <name type="scientific">Kineococcus radiotolerans</name>
    <dbReference type="NCBI Taxonomy" id="131568"/>
    <lineage>
        <taxon>Bacteria</taxon>
        <taxon>Bacillati</taxon>
        <taxon>Actinomycetota</taxon>
        <taxon>Actinomycetes</taxon>
        <taxon>Kineosporiales</taxon>
        <taxon>Kineosporiaceae</taxon>
        <taxon>Kineococcus</taxon>
    </lineage>
</organism>
<dbReference type="AlphaFoldDB" id="A0A7W4TLU5"/>
<evidence type="ECO:0000313" key="3">
    <source>
        <dbReference type="Proteomes" id="UP000533269"/>
    </source>
</evidence>
<dbReference type="RefSeq" id="WP_183390924.1">
    <property type="nucleotide sequence ID" value="NZ_JACHVY010000001.1"/>
</dbReference>
<sequence length="275" mass="29168">MEQTRTQSIEVGDTALAVEHRPGPGPLVVFLHAGVVDRRCWGAALPEGVATLTYDRRGFGDTPLRGHDFTHLDDLFRVLDEVATGPVVLVGNSMGGALALDAALEAPERVAGLLLLASAASGAPEPEDDDLEPRTVELDAAIDAALEAGDVDRAAELDAELWLDGPLAAPGRVGGAARELFLDMDRTVLRHRAFEHGEGEVEAWSRLGELDLPVVLATGELDAGFLRARTAQLLERIPGAVRVELPGSAHLPSLDHPEAVAGLVRDLVLRVAPQR</sequence>
<accession>A0A7W4TLU5</accession>
<dbReference type="Pfam" id="PF12697">
    <property type="entry name" value="Abhydrolase_6"/>
    <property type="match status" value="1"/>
</dbReference>
<protein>
    <submittedName>
        <fullName evidence="2">Pimeloyl-ACP methyl ester carboxylesterase</fullName>
    </submittedName>
</protein>
<dbReference type="PRINTS" id="PR00111">
    <property type="entry name" value="ABHYDROLASE"/>
</dbReference>
<dbReference type="Gene3D" id="3.40.50.1820">
    <property type="entry name" value="alpha/beta hydrolase"/>
    <property type="match status" value="1"/>
</dbReference>
<dbReference type="InterPro" id="IPR029058">
    <property type="entry name" value="AB_hydrolase_fold"/>
</dbReference>
<dbReference type="PANTHER" id="PTHR43689">
    <property type="entry name" value="HYDROLASE"/>
    <property type="match status" value="1"/>
</dbReference>
<proteinExistence type="predicted"/>
<dbReference type="PRINTS" id="PR00412">
    <property type="entry name" value="EPOXHYDRLASE"/>
</dbReference>
<dbReference type="SUPFAM" id="SSF53474">
    <property type="entry name" value="alpha/beta-Hydrolases"/>
    <property type="match status" value="1"/>
</dbReference>
<gene>
    <name evidence="2" type="ORF">FHR75_001640</name>
</gene>
<comment type="caution">
    <text evidence="2">The sequence shown here is derived from an EMBL/GenBank/DDBJ whole genome shotgun (WGS) entry which is preliminary data.</text>
</comment>
<dbReference type="EMBL" id="JACHVY010000001">
    <property type="protein sequence ID" value="MBB2900852.1"/>
    <property type="molecule type" value="Genomic_DNA"/>
</dbReference>
<evidence type="ECO:0000313" key="2">
    <source>
        <dbReference type="EMBL" id="MBB2900852.1"/>
    </source>
</evidence>
<evidence type="ECO:0000259" key="1">
    <source>
        <dbReference type="Pfam" id="PF12697"/>
    </source>
</evidence>
<dbReference type="GO" id="GO:0003824">
    <property type="term" value="F:catalytic activity"/>
    <property type="evidence" value="ECO:0007669"/>
    <property type="project" value="InterPro"/>
</dbReference>
<dbReference type="InterPro" id="IPR000639">
    <property type="entry name" value="Epox_hydrolase-like"/>
</dbReference>
<dbReference type="PANTHER" id="PTHR43689:SF8">
    <property type="entry name" value="ALPHA_BETA-HYDROLASES SUPERFAMILY PROTEIN"/>
    <property type="match status" value="1"/>
</dbReference>
<dbReference type="InterPro" id="IPR000073">
    <property type="entry name" value="AB_hydrolase_1"/>
</dbReference>
<reference evidence="2 3" key="1">
    <citation type="submission" date="2020-08" db="EMBL/GenBank/DDBJ databases">
        <title>The Agave Microbiome: Exploring the role of microbial communities in plant adaptations to desert environments.</title>
        <authorList>
            <person name="Partida-Martinez L.P."/>
        </authorList>
    </citation>
    <scope>NUCLEOTIDE SEQUENCE [LARGE SCALE GENOMIC DNA]</scope>
    <source>
        <strain evidence="2 3">AS2.23</strain>
    </source>
</reference>
<dbReference type="Proteomes" id="UP000533269">
    <property type="component" value="Unassembled WGS sequence"/>
</dbReference>
<reference evidence="2 3" key="2">
    <citation type="submission" date="2020-08" db="EMBL/GenBank/DDBJ databases">
        <authorList>
            <person name="Partida-Martinez L."/>
            <person name="Huntemann M."/>
            <person name="Clum A."/>
            <person name="Wang J."/>
            <person name="Palaniappan K."/>
            <person name="Ritter S."/>
            <person name="Chen I.-M."/>
            <person name="Stamatis D."/>
            <person name="Reddy T."/>
            <person name="O'Malley R."/>
            <person name="Daum C."/>
            <person name="Shapiro N."/>
            <person name="Ivanova N."/>
            <person name="Kyrpides N."/>
            <person name="Woyke T."/>
        </authorList>
    </citation>
    <scope>NUCLEOTIDE SEQUENCE [LARGE SCALE GENOMIC DNA]</scope>
    <source>
        <strain evidence="2 3">AS2.23</strain>
    </source>
</reference>
<name>A0A7W4TLU5_KINRA</name>